<evidence type="ECO:0000313" key="3">
    <source>
        <dbReference type="Proteomes" id="UP000283210"/>
    </source>
</evidence>
<dbReference type="Proteomes" id="UP000283210">
    <property type="component" value="Chromosome 13"/>
</dbReference>
<dbReference type="EMBL" id="CM012449">
    <property type="protein sequence ID" value="RVE64444.1"/>
    <property type="molecule type" value="Genomic_DNA"/>
</dbReference>
<feature type="compositionally biased region" description="Polar residues" evidence="1">
    <location>
        <begin position="1"/>
        <end position="10"/>
    </location>
</feature>
<gene>
    <name evidence="2" type="ORF">OJAV_G00125860</name>
</gene>
<evidence type="ECO:0000256" key="1">
    <source>
        <dbReference type="SAM" id="MobiDB-lite"/>
    </source>
</evidence>
<keyword evidence="3" id="KW-1185">Reference proteome</keyword>
<sequence>MLGLNQSQGNVMKGGPTRVSVLLGTPKTNKSNAPPVRLRPAESGSPSRGGSWCCSAQIRRLCLSLSAGVRSPPRRVGSSPAAGDDRWVSMQLPLIGIAPFARL</sequence>
<reference evidence="2 3" key="2">
    <citation type="submission" date="2019-01" db="EMBL/GenBank/DDBJ databases">
        <title>A chromosome length genome reference of the Java medaka (oryzias javanicus).</title>
        <authorList>
            <person name="Herpin A."/>
            <person name="Takehana Y."/>
            <person name="Naruse K."/>
            <person name="Ansai S."/>
            <person name="Kawaguchi M."/>
        </authorList>
    </citation>
    <scope>NUCLEOTIDE SEQUENCE [LARGE SCALE GENOMIC DNA]</scope>
    <source>
        <strain evidence="2">RS831</strain>
        <tissue evidence="2">Whole body</tissue>
    </source>
</reference>
<organism evidence="2 3">
    <name type="scientific">Oryzias javanicus</name>
    <name type="common">Javanese ricefish</name>
    <name type="synonym">Aplocheilus javanicus</name>
    <dbReference type="NCBI Taxonomy" id="123683"/>
    <lineage>
        <taxon>Eukaryota</taxon>
        <taxon>Metazoa</taxon>
        <taxon>Chordata</taxon>
        <taxon>Craniata</taxon>
        <taxon>Vertebrata</taxon>
        <taxon>Euteleostomi</taxon>
        <taxon>Actinopterygii</taxon>
        <taxon>Neopterygii</taxon>
        <taxon>Teleostei</taxon>
        <taxon>Neoteleostei</taxon>
        <taxon>Acanthomorphata</taxon>
        <taxon>Ovalentaria</taxon>
        <taxon>Atherinomorphae</taxon>
        <taxon>Beloniformes</taxon>
        <taxon>Adrianichthyidae</taxon>
        <taxon>Oryziinae</taxon>
        <taxon>Oryzias</taxon>
    </lineage>
</organism>
<evidence type="ECO:0000313" key="2">
    <source>
        <dbReference type="EMBL" id="RVE64444.1"/>
    </source>
</evidence>
<dbReference type="AlphaFoldDB" id="A0A437CPN8"/>
<accession>A0A437CPN8</accession>
<protein>
    <submittedName>
        <fullName evidence="2">Uncharacterized protein</fullName>
    </submittedName>
</protein>
<feature type="region of interest" description="Disordered" evidence="1">
    <location>
        <begin position="1"/>
        <end position="50"/>
    </location>
</feature>
<proteinExistence type="predicted"/>
<reference evidence="2 3" key="1">
    <citation type="submission" date="2018-11" db="EMBL/GenBank/DDBJ databases">
        <authorList>
            <person name="Lopez-Roques C."/>
            <person name="Donnadieu C."/>
            <person name="Bouchez O."/>
            <person name="Klopp C."/>
            <person name="Cabau C."/>
            <person name="Zahm M."/>
        </authorList>
    </citation>
    <scope>NUCLEOTIDE SEQUENCE [LARGE SCALE GENOMIC DNA]</scope>
    <source>
        <strain evidence="2">RS831</strain>
        <tissue evidence="2">Whole body</tissue>
    </source>
</reference>
<name>A0A437CPN8_ORYJA</name>